<dbReference type="Proteomes" id="UP001597044">
    <property type="component" value="Unassembled WGS sequence"/>
</dbReference>
<dbReference type="PANTHER" id="PTHR43776:SF7">
    <property type="entry name" value="D,D-DIPEPTIDE TRANSPORT ATP-BINDING PROTEIN DDPF-RELATED"/>
    <property type="match status" value="1"/>
</dbReference>
<dbReference type="Pfam" id="PF08352">
    <property type="entry name" value="oligo_HPY"/>
    <property type="match status" value="1"/>
</dbReference>
<accession>A0ABW3HES5</accession>
<dbReference type="SUPFAM" id="SSF52540">
    <property type="entry name" value="P-loop containing nucleoside triphosphate hydrolases"/>
    <property type="match status" value="2"/>
</dbReference>
<evidence type="ECO:0000256" key="2">
    <source>
        <dbReference type="ARBA" id="ARBA00022448"/>
    </source>
</evidence>
<dbReference type="InterPro" id="IPR050319">
    <property type="entry name" value="ABC_transp_ATP-bind"/>
</dbReference>
<keyword evidence="4 6" id="KW-0067">ATP-binding</keyword>
<dbReference type="SMART" id="SM00382">
    <property type="entry name" value="AAA"/>
    <property type="match status" value="2"/>
</dbReference>
<keyword evidence="3" id="KW-0547">Nucleotide-binding</keyword>
<comment type="caution">
    <text evidence="6">The sequence shown here is derived from an EMBL/GenBank/DDBJ whole genome shotgun (WGS) entry which is preliminary data.</text>
</comment>
<dbReference type="CDD" id="cd03257">
    <property type="entry name" value="ABC_NikE_OppD_transporters"/>
    <property type="match status" value="2"/>
</dbReference>
<name>A0ABW3HES5_9GAMM</name>
<proteinExistence type="inferred from homology"/>
<feature type="domain" description="ABC transporter" evidence="5">
    <location>
        <begin position="4"/>
        <end position="249"/>
    </location>
</feature>
<dbReference type="GO" id="GO:0005524">
    <property type="term" value="F:ATP binding"/>
    <property type="evidence" value="ECO:0007669"/>
    <property type="project" value="UniProtKB-KW"/>
</dbReference>
<sequence>MNLLNINNLSIRHGQQVLVDDLSLTINAGEWLALVGESGSGKSLTALACLGLLSPSLNSQGELSVTGINLAQATPDELRSLRGSRVGMVYQEPLSALNPLHRIGQQLIEAITLHQALPLNLARQKALSLLREVGIGEPERRLSAWPHELSGGQRQRVVIAMALANSPKLLIADEPTTALDALLQTQILDLLKSLQKNRGLGILFISHNLPQVRRYADRVMVMQAGRVVESAISAELFAAPTQAYTQKLLQPFAPAPKPVLPDSAKAILSVTQLSVRYPRHQAWWGGITAWHQAVDNIGLSLRQGESLGIVGESGSGKSSLAAALLRLTPAQGRVVVLGRDWLALKGRELRSARAQVQMVFQDPYGSLSPRLTVADIVAEGLLAHQKLSKQAIEIEVIAALREVNLDPDTRHRYPHEFSGGQRQRIALARALILKPAILILDEPTSALDRHTQGEVVELLRRIQADHGIAMLFISHDLAVVRALCHRLIVLRDGRIIEQGDCERIFQAPQKPYTQALVADLPA</sequence>
<evidence type="ECO:0000259" key="5">
    <source>
        <dbReference type="PROSITE" id="PS50893"/>
    </source>
</evidence>
<dbReference type="RefSeq" id="WP_379069610.1">
    <property type="nucleotide sequence ID" value="NZ_JBHTIT010000001.1"/>
</dbReference>
<organism evidence="6 7">
    <name type="scientific">Paraperlucidibaca wandonensis</name>
    <dbReference type="NCBI Taxonomy" id="1268273"/>
    <lineage>
        <taxon>Bacteria</taxon>
        <taxon>Pseudomonadati</taxon>
        <taxon>Pseudomonadota</taxon>
        <taxon>Gammaproteobacteria</taxon>
        <taxon>Moraxellales</taxon>
        <taxon>Moraxellaceae</taxon>
        <taxon>Paraperlucidibaca</taxon>
    </lineage>
</organism>
<evidence type="ECO:0000256" key="3">
    <source>
        <dbReference type="ARBA" id="ARBA00022741"/>
    </source>
</evidence>
<evidence type="ECO:0000256" key="1">
    <source>
        <dbReference type="ARBA" id="ARBA00005417"/>
    </source>
</evidence>
<feature type="domain" description="ABC transporter" evidence="5">
    <location>
        <begin position="268"/>
        <end position="517"/>
    </location>
</feature>
<dbReference type="EMBL" id="JBHTIT010000001">
    <property type="protein sequence ID" value="MFD0949694.1"/>
    <property type="molecule type" value="Genomic_DNA"/>
</dbReference>
<dbReference type="Gene3D" id="3.40.50.300">
    <property type="entry name" value="P-loop containing nucleotide triphosphate hydrolases"/>
    <property type="match status" value="2"/>
</dbReference>
<dbReference type="NCBIfam" id="NF007739">
    <property type="entry name" value="PRK10419.1"/>
    <property type="match status" value="2"/>
</dbReference>
<protein>
    <submittedName>
        <fullName evidence="6">ABC transporter ATP-binding protein</fullName>
    </submittedName>
</protein>
<evidence type="ECO:0000313" key="7">
    <source>
        <dbReference type="Proteomes" id="UP001597044"/>
    </source>
</evidence>
<comment type="similarity">
    <text evidence="1">Belongs to the ABC transporter superfamily.</text>
</comment>
<reference evidence="7" key="1">
    <citation type="journal article" date="2019" name="Int. J. Syst. Evol. Microbiol.">
        <title>The Global Catalogue of Microorganisms (GCM) 10K type strain sequencing project: providing services to taxonomists for standard genome sequencing and annotation.</title>
        <authorList>
            <consortium name="The Broad Institute Genomics Platform"/>
            <consortium name="The Broad Institute Genome Sequencing Center for Infectious Disease"/>
            <person name="Wu L."/>
            <person name="Ma J."/>
        </authorList>
    </citation>
    <scope>NUCLEOTIDE SEQUENCE [LARGE SCALE GENOMIC DNA]</scope>
    <source>
        <strain evidence="7">CCUG 63419</strain>
    </source>
</reference>
<dbReference type="InterPro" id="IPR013563">
    <property type="entry name" value="Oligopep_ABC_C"/>
</dbReference>
<dbReference type="InterPro" id="IPR003439">
    <property type="entry name" value="ABC_transporter-like_ATP-bd"/>
</dbReference>
<dbReference type="InterPro" id="IPR003593">
    <property type="entry name" value="AAA+_ATPase"/>
</dbReference>
<keyword evidence="2" id="KW-0813">Transport</keyword>
<dbReference type="Pfam" id="PF00005">
    <property type="entry name" value="ABC_tran"/>
    <property type="match status" value="2"/>
</dbReference>
<gene>
    <name evidence="6" type="ORF">ACFQ0F_04695</name>
</gene>
<dbReference type="InterPro" id="IPR027417">
    <property type="entry name" value="P-loop_NTPase"/>
</dbReference>
<evidence type="ECO:0000313" key="6">
    <source>
        <dbReference type="EMBL" id="MFD0949694.1"/>
    </source>
</evidence>
<dbReference type="PANTHER" id="PTHR43776">
    <property type="entry name" value="TRANSPORT ATP-BINDING PROTEIN"/>
    <property type="match status" value="1"/>
</dbReference>
<dbReference type="PROSITE" id="PS50893">
    <property type="entry name" value="ABC_TRANSPORTER_2"/>
    <property type="match status" value="2"/>
</dbReference>
<dbReference type="NCBIfam" id="NF008453">
    <property type="entry name" value="PRK11308.1"/>
    <property type="match status" value="2"/>
</dbReference>
<keyword evidence="7" id="KW-1185">Reference proteome</keyword>
<evidence type="ECO:0000256" key="4">
    <source>
        <dbReference type="ARBA" id="ARBA00022840"/>
    </source>
</evidence>
<dbReference type="InterPro" id="IPR017871">
    <property type="entry name" value="ABC_transporter-like_CS"/>
</dbReference>
<dbReference type="PROSITE" id="PS00211">
    <property type="entry name" value="ABC_TRANSPORTER_1"/>
    <property type="match status" value="2"/>
</dbReference>